<gene>
    <name evidence="2" type="ORF">C1H46_043747</name>
</gene>
<reference evidence="2 3" key="1">
    <citation type="journal article" date="2019" name="G3 (Bethesda)">
        <title>Sequencing of a Wild Apple (Malus baccata) Genome Unravels the Differences Between Cultivated and Wild Apple Species Regarding Disease Resistance and Cold Tolerance.</title>
        <authorList>
            <person name="Chen X."/>
        </authorList>
    </citation>
    <scope>NUCLEOTIDE SEQUENCE [LARGE SCALE GENOMIC DNA]</scope>
    <source>
        <strain evidence="3">cv. Shandingzi</strain>
        <tissue evidence="2">Leaves</tissue>
    </source>
</reference>
<organism evidence="2 3">
    <name type="scientific">Malus baccata</name>
    <name type="common">Siberian crab apple</name>
    <name type="synonym">Pyrus baccata</name>
    <dbReference type="NCBI Taxonomy" id="106549"/>
    <lineage>
        <taxon>Eukaryota</taxon>
        <taxon>Viridiplantae</taxon>
        <taxon>Streptophyta</taxon>
        <taxon>Embryophyta</taxon>
        <taxon>Tracheophyta</taxon>
        <taxon>Spermatophyta</taxon>
        <taxon>Magnoliopsida</taxon>
        <taxon>eudicotyledons</taxon>
        <taxon>Gunneridae</taxon>
        <taxon>Pentapetalae</taxon>
        <taxon>rosids</taxon>
        <taxon>fabids</taxon>
        <taxon>Rosales</taxon>
        <taxon>Rosaceae</taxon>
        <taxon>Amygdaloideae</taxon>
        <taxon>Maleae</taxon>
        <taxon>Malus</taxon>
    </lineage>
</organism>
<evidence type="ECO:0000313" key="2">
    <source>
        <dbReference type="EMBL" id="TQD70719.1"/>
    </source>
</evidence>
<accession>A0A540K942</accession>
<dbReference type="Pfam" id="PF08268">
    <property type="entry name" value="FBA_3"/>
    <property type="match status" value="1"/>
</dbReference>
<dbReference type="PANTHER" id="PTHR31111:SF136">
    <property type="entry name" value="F-BOX ASSOCIATED DOMAIN-CONTAINING PROTEIN"/>
    <property type="match status" value="1"/>
</dbReference>
<dbReference type="PANTHER" id="PTHR31111">
    <property type="entry name" value="BNAA05G37150D PROTEIN-RELATED"/>
    <property type="match status" value="1"/>
</dbReference>
<dbReference type="AlphaFoldDB" id="A0A540K942"/>
<dbReference type="NCBIfam" id="TIGR01640">
    <property type="entry name" value="F_box_assoc_1"/>
    <property type="match status" value="1"/>
</dbReference>
<dbReference type="InterPro" id="IPR013187">
    <property type="entry name" value="F-box-assoc_dom_typ3"/>
</dbReference>
<dbReference type="Proteomes" id="UP000315295">
    <property type="component" value="Unassembled WGS sequence"/>
</dbReference>
<sequence>MCSNTRKTKPKTLMDLPMDILVDILMKLQPAIKSLSQFRCVSKTALNFIDSPFFAQLHNSRLHNSAASCAATVQVPQLILLAEFDGPNLKSQIGLQLHPFKYTPDARHDDASAIVFKHALPNWKIFCGAFLYDVSFVFCNLIGFKASRFTSSCYLFDALRGEVLQLPLLPLVSRNPSPFNTRSYTFTWYGMGFDNISCTYKIVGVSTWWRGANLKAHIYTLGASATTSSWRQIHSVPPRDLSKKNVTAYGDMHWFIDPYQSQNRSYSNHAESYIISFDFKEEFVWTPHPNLHGFVNRLCDMHLLNLRGSYEDE</sequence>
<comment type="caution">
    <text evidence="2">The sequence shown here is derived from an EMBL/GenBank/DDBJ whole genome shotgun (WGS) entry which is preliminary data.</text>
</comment>
<keyword evidence="3" id="KW-1185">Reference proteome</keyword>
<feature type="domain" description="F-box associated beta-propeller type 3" evidence="1">
    <location>
        <begin position="182"/>
        <end position="283"/>
    </location>
</feature>
<name>A0A540K942_MALBA</name>
<dbReference type="InterPro" id="IPR017451">
    <property type="entry name" value="F-box-assoc_interact_dom"/>
</dbReference>
<evidence type="ECO:0000259" key="1">
    <source>
        <dbReference type="Pfam" id="PF08268"/>
    </source>
</evidence>
<dbReference type="EMBL" id="VIEB01001704">
    <property type="protein sequence ID" value="TQD70719.1"/>
    <property type="molecule type" value="Genomic_DNA"/>
</dbReference>
<proteinExistence type="predicted"/>
<protein>
    <recommendedName>
        <fullName evidence="1">F-box associated beta-propeller type 3 domain-containing protein</fullName>
    </recommendedName>
</protein>
<evidence type="ECO:0000313" key="3">
    <source>
        <dbReference type="Proteomes" id="UP000315295"/>
    </source>
</evidence>